<proteinExistence type="predicted"/>
<organism evidence="2 3">
    <name type="scientific">Nonomuraea insulae</name>
    <dbReference type="NCBI Taxonomy" id="1616787"/>
    <lineage>
        <taxon>Bacteria</taxon>
        <taxon>Bacillati</taxon>
        <taxon>Actinomycetota</taxon>
        <taxon>Actinomycetes</taxon>
        <taxon>Streptosporangiales</taxon>
        <taxon>Streptosporangiaceae</taxon>
        <taxon>Nonomuraea</taxon>
    </lineage>
</organism>
<feature type="domain" description="Tn3 transposase DDE" evidence="1">
    <location>
        <begin position="70"/>
        <end position="286"/>
    </location>
</feature>
<comment type="caution">
    <text evidence="2">The sequence shown here is derived from an EMBL/GenBank/DDBJ whole genome shotgun (WGS) entry which is preliminary data.</text>
</comment>
<accession>A0ABW1CY16</accession>
<reference evidence="3" key="1">
    <citation type="journal article" date="2019" name="Int. J. Syst. Evol. Microbiol.">
        <title>The Global Catalogue of Microorganisms (GCM) 10K type strain sequencing project: providing services to taxonomists for standard genome sequencing and annotation.</title>
        <authorList>
            <consortium name="The Broad Institute Genomics Platform"/>
            <consortium name="The Broad Institute Genome Sequencing Center for Infectious Disease"/>
            <person name="Wu L."/>
            <person name="Ma J."/>
        </authorList>
    </citation>
    <scope>NUCLEOTIDE SEQUENCE [LARGE SCALE GENOMIC DNA]</scope>
    <source>
        <strain evidence="3">CCUG 53903</strain>
    </source>
</reference>
<dbReference type="InterPro" id="IPR002513">
    <property type="entry name" value="Tn3_Tnp_DDE_dom"/>
</dbReference>
<keyword evidence="3" id="KW-1185">Reference proteome</keyword>
<dbReference type="EMBL" id="JBHSPA010000056">
    <property type="protein sequence ID" value="MFC5830694.1"/>
    <property type="molecule type" value="Genomic_DNA"/>
</dbReference>
<evidence type="ECO:0000313" key="2">
    <source>
        <dbReference type="EMBL" id="MFC5830694.1"/>
    </source>
</evidence>
<evidence type="ECO:0000313" key="3">
    <source>
        <dbReference type="Proteomes" id="UP001596058"/>
    </source>
</evidence>
<evidence type="ECO:0000259" key="1">
    <source>
        <dbReference type="Pfam" id="PF01526"/>
    </source>
</evidence>
<sequence>MLAALPSPPQKRVLQDLVVVAEGKRVSRLDQLRKSPTDVSSAGVSKALDRHVDLRALGASTWDLSDIPAGKVAEETSLQPTEIASDTAGASEIAFGIFRLLGFQFSPRLADVGSATLCRADPAAFYDRLDPLIKSRVNLGLINDHWDELLRVAGSLRTNAVRPAELFRYFAGGGTPTPIGRALMELGKLDRSTYLASYFDDDLLRRRVNTQLNRQEARHTLARKIFHGQKGELRQGFMTNVCILWNTIYTARALEALRAEGRKISAADIARLSPLGFDHLNFLGRYSFSLPDAVRDGNLRPLRTPPPGE</sequence>
<gene>
    <name evidence="2" type="ORF">ACFPZ3_43170</name>
</gene>
<name>A0ABW1CY16_9ACTN</name>
<protein>
    <submittedName>
        <fullName evidence="2">Tn3 family transposase</fullName>
    </submittedName>
</protein>
<dbReference type="Pfam" id="PF01526">
    <property type="entry name" value="DDE_Tnp_Tn3"/>
    <property type="match status" value="1"/>
</dbReference>
<dbReference type="Proteomes" id="UP001596058">
    <property type="component" value="Unassembled WGS sequence"/>
</dbReference>
<dbReference type="RefSeq" id="WP_379520190.1">
    <property type="nucleotide sequence ID" value="NZ_JBHSPA010000056.1"/>
</dbReference>